<evidence type="ECO:0000313" key="2">
    <source>
        <dbReference type="EMBL" id="SVD46586.1"/>
    </source>
</evidence>
<proteinExistence type="predicted"/>
<feature type="region of interest" description="Disordered" evidence="1">
    <location>
        <begin position="32"/>
        <end position="57"/>
    </location>
</feature>
<organism evidence="2">
    <name type="scientific">marine metagenome</name>
    <dbReference type="NCBI Taxonomy" id="408172"/>
    <lineage>
        <taxon>unclassified sequences</taxon>
        <taxon>metagenomes</taxon>
        <taxon>ecological metagenomes</taxon>
    </lineage>
</organism>
<dbReference type="EMBL" id="UINC01152413">
    <property type="protein sequence ID" value="SVD46586.1"/>
    <property type="molecule type" value="Genomic_DNA"/>
</dbReference>
<sequence length="57" mass="6494">VGSEYYFKTEDASSFDKESYISENGEDYWEWEEDDMGSEPGQGESGVSPSKKGWEKV</sequence>
<protein>
    <submittedName>
        <fullName evidence="2">Uncharacterized protein</fullName>
    </submittedName>
</protein>
<feature type="non-terminal residue" evidence="2">
    <location>
        <position position="1"/>
    </location>
</feature>
<dbReference type="AlphaFoldDB" id="A0A382VJ72"/>
<evidence type="ECO:0000256" key="1">
    <source>
        <dbReference type="SAM" id="MobiDB-lite"/>
    </source>
</evidence>
<accession>A0A382VJ72</accession>
<gene>
    <name evidence="2" type="ORF">METZ01_LOCUS399440</name>
</gene>
<name>A0A382VJ72_9ZZZZ</name>
<reference evidence="2" key="1">
    <citation type="submission" date="2018-05" db="EMBL/GenBank/DDBJ databases">
        <authorList>
            <person name="Lanie J.A."/>
            <person name="Ng W.-L."/>
            <person name="Kazmierczak K.M."/>
            <person name="Andrzejewski T.M."/>
            <person name="Davidsen T.M."/>
            <person name="Wayne K.J."/>
            <person name="Tettelin H."/>
            <person name="Glass J.I."/>
            <person name="Rusch D."/>
            <person name="Podicherti R."/>
            <person name="Tsui H.-C.T."/>
            <person name="Winkler M.E."/>
        </authorList>
    </citation>
    <scope>NUCLEOTIDE SEQUENCE</scope>
</reference>